<dbReference type="STRING" id="29655.A0A0K9PMS5"/>
<feature type="transmembrane region" description="Helical" evidence="8">
    <location>
        <begin position="196"/>
        <end position="217"/>
    </location>
</feature>
<keyword evidence="3 8" id="KW-0812">Transmembrane</keyword>
<evidence type="ECO:0000256" key="2">
    <source>
        <dbReference type="ARBA" id="ARBA00005748"/>
    </source>
</evidence>
<comment type="caution">
    <text evidence="9">The sequence shown here is derived from an EMBL/GenBank/DDBJ whole genome shotgun (WGS) entry which is preliminary data.</text>
</comment>
<dbReference type="Proteomes" id="UP000036987">
    <property type="component" value="Unassembled WGS sequence"/>
</dbReference>
<dbReference type="PANTHER" id="PTHR31587">
    <property type="entry name" value="TRANSMEMBRANE PROTEIN (DUF2215)"/>
    <property type="match status" value="1"/>
</dbReference>
<protein>
    <recommendedName>
        <fullName evidence="11">Transmembrane protein</fullName>
    </recommendedName>
</protein>
<dbReference type="InterPro" id="IPR019358">
    <property type="entry name" value="NEMP_fam"/>
</dbReference>
<dbReference type="OrthoDB" id="1890267at2759"/>
<gene>
    <name evidence="9" type="ORF">ZOSMA_20G00060</name>
</gene>
<comment type="similarity">
    <text evidence="2">Belongs to the NEMP family.</text>
</comment>
<keyword evidence="4" id="KW-0732">Signal</keyword>
<reference evidence="10" key="1">
    <citation type="journal article" date="2016" name="Nature">
        <title>The genome of the seagrass Zostera marina reveals angiosperm adaptation to the sea.</title>
        <authorList>
            <person name="Olsen J.L."/>
            <person name="Rouze P."/>
            <person name="Verhelst B."/>
            <person name="Lin Y.-C."/>
            <person name="Bayer T."/>
            <person name="Collen J."/>
            <person name="Dattolo E."/>
            <person name="De Paoli E."/>
            <person name="Dittami S."/>
            <person name="Maumus F."/>
            <person name="Michel G."/>
            <person name="Kersting A."/>
            <person name="Lauritano C."/>
            <person name="Lohaus R."/>
            <person name="Toepel M."/>
            <person name="Tonon T."/>
            <person name="Vanneste K."/>
            <person name="Amirebrahimi M."/>
            <person name="Brakel J."/>
            <person name="Bostroem C."/>
            <person name="Chovatia M."/>
            <person name="Grimwood J."/>
            <person name="Jenkins J.W."/>
            <person name="Jueterbock A."/>
            <person name="Mraz A."/>
            <person name="Stam W.T."/>
            <person name="Tice H."/>
            <person name="Bornberg-Bauer E."/>
            <person name="Green P.J."/>
            <person name="Pearson G.A."/>
            <person name="Procaccini G."/>
            <person name="Duarte C.M."/>
            <person name="Schmutz J."/>
            <person name="Reusch T.B.H."/>
            <person name="Van de Peer Y."/>
        </authorList>
    </citation>
    <scope>NUCLEOTIDE SEQUENCE [LARGE SCALE GENOMIC DNA]</scope>
    <source>
        <strain evidence="10">cv. Finnish</strain>
    </source>
</reference>
<evidence type="ECO:0008006" key="11">
    <source>
        <dbReference type="Google" id="ProtNLM"/>
    </source>
</evidence>
<feature type="transmembrane region" description="Helical" evidence="8">
    <location>
        <begin position="174"/>
        <end position="190"/>
    </location>
</feature>
<feature type="transmembrane region" description="Helical" evidence="8">
    <location>
        <begin position="301"/>
        <end position="321"/>
    </location>
</feature>
<dbReference type="EMBL" id="LFYR01000757">
    <property type="protein sequence ID" value="KMZ69530.1"/>
    <property type="molecule type" value="Genomic_DNA"/>
</dbReference>
<feature type="transmembrane region" description="Helical" evidence="8">
    <location>
        <begin position="12"/>
        <end position="30"/>
    </location>
</feature>
<name>A0A0K9PMS5_ZOSMR</name>
<dbReference type="OMA" id="CTRVHIR"/>
<comment type="subcellular location">
    <subcellularLocation>
        <location evidence="1">Nucleus inner membrane</location>
        <topology evidence="1">Multi-pass membrane protein</topology>
        <orientation evidence="1">Nucleoplasmic side</orientation>
    </subcellularLocation>
</comment>
<organism evidence="9 10">
    <name type="scientific">Zostera marina</name>
    <name type="common">Eelgrass</name>
    <dbReference type="NCBI Taxonomy" id="29655"/>
    <lineage>
        <taxon>Eukaryota</taxon>
        <taxon>Viridiplantae</taxon>
        <taxon>Streptophyta</taxon>
        <taxon>Embryophyta</taxon>
        <taxon>Tracheophyta</taxon>
        <taxon>Spermatophyta</taxon>
        <taxon>Magnoliopsida</taxon>
        <taxon>Liliopsida</taxon>
        <taxon>Zosteraceae</taxon>
        <taxon>Zostera</taxon>
    </lineage>
</organism>
<accession>A0A0K9PMS5</accession>
<evidence type="ECO:0000256" key="1">
    <source>
        <dbReference type="ARBA" id="ARBA00004575"/>
    </source>
</evidence>
<keyword evidence="6 8" id="KW-0472">Membrane</keyword>
<evidence type="ECO:0000256" key="6">
    <source>
        <dbReference type="ARBA" id="ARBA00023136"/>
    </source>
</evidence>
<dbReference type="AlphaFoldDB" id="A0A0K9PMS5"/>
<evidence type="ECO:0000256" key="3">
    <source>
        <dbReference type="ARBA" id="ARBA00022692"/>
    </source>
</evidence>
<keyword evidence="5 8" id="KW-1133">Transmembrane helix</keyword>
<dbReference type="PANTHER" id="PTHR31587:SF4">
    <property type="entry name" value="TRANSMEMBRANE PROTEIN (DUF2215)"/>
    <property type="match status" value="1"/>
</dbReference>
<proteinExistence type="inferred from homology"/>
<evidence type="ECO:0000256" key="7">
    <source>
        <dbReference type="ARBA" id="ARBA00023242"/>
    </source>
</evidence>
<feature type="transmembrane region" description="Helical" evidence="8">
    <location>
        <begin position="229"/>
        <end position="249"/>
    </location>
</feature>
<sequence length="465" mass="52094">MVIGVGEFHLPRLSAASFFFFFLLLFFNFADADGLEVASHPVKIRLPEGQIVENFLGAKSGIVMTHNRVFIRGVSRIRNLEKYANSLKVRAGFVLEDQKSIVRVPPFEVCFHKNASILLGMCSSTGSWVKIVKGDWVRSMSPYDNSILDIRMPQSASSKEFEVSTEEELMVHRMGFLITGMILMLLAHGLSDSVVFYYGGAMSVGVILVILIILFQGMKLLPTGRKSSFAIFMYSSIVGVATYILHYLSGILRSILLEIGISEDMHNPLMIFFAMGLIFAGAWLGFWTVRKFVLDEDGSIDSGIAIFVEWAIRIFAAALILESSMDTLLATEALVIGMAISGISRKSKKLRLLHRLYRNLMMGWESFEFPNNPFTTTSCNSYLKGRRHSTSSVKRTSNRPFLQDTYLSTFHNTPDRRKLSKEEWKSFTKETTKQAMEELVSSPGFGSWVAANADRITVSPSKPSI</sequence>
<keyword evidence="10" id="KW-1185">Reference proteome</keyword>
<evidence type="ECO:0000256" key="8">
    <source>
        <dbReference type="SAM" id="Phobius"/>
    </source>
</evidence>
<evidence type="ECO:0000313" key="10">
    <source>
        <dbReference type="Proteomes" id="UP000036987"/>
    </source>
</evidence>
<evidence type="ECO:0000256" key="4">
    <source>
        <dbReference type="ARBA" id="ARBA00022729"/>
    </source>
</evidence>
<keyword evidence="7" id="KW-0539">Nucleus</keyword>
<evidence type="ECO:0000313" key="9">
    <source>
        <dbReference type="EMBL" id="KMZ69530.1"/>
    </source>
</evidence>
<dbReference type="GO" id="GO:0005637">
    <property type="term" value="C:nuclear inner membrane"/>
    <property type="evidence" value="ECO:0007669"/>
    <property type="project" value="UniProtKB-SubCell"/>
</dbReference>
<dbReference type="Pfam" id="PF10225">
    <property type="entry name" value="NEMP"/>
    <property type="match status" value="1"/>
</dbReference>
<feature type="transmembrane region" description="Helical" evidence="8">
    <location>
        <begin position="269"/>
        <end position="289"/>
    </location>
</feature>
<evidence type="ECO:0000256" key="5">
    <source>
        <dbReference type="ARBA" id="ARBA00022989"/>
    </source>
</evidence>